<evidence type="ECO:0000256" key="1">
    <source>
        <dbReference type="ARBA" id="ARBA00006484"/>
    </source>
</evidence>
<dbReference type="Gene3D" id="3.40.50.720">
    <property type="entry name" value="NAD(P)-binding Rossmann-like Domain"/>
    <property type="match status" value="1"/>
</dbReference>
<dbReference type="PRINTS" id="PR00080">
    <property type="entry name" value="SDRFAMILY"/>
</dbReference>
<evidence type="ECO:0000256" key="3">
    <source>
        <dbReference type="RuleBase" id="RU000363"/>
    </source>
</evidence>
<dbReference type="InterPro" id="IPR036291">
    <property type="entry name" value="NAD(P)-bd_dom_sf"/>
</dbReference>
<evidence type="ECO:0000256" key="2">
    <source>
        <dbReference type="ARBA" id="ARBA00023002"/>
    </source>
</evidence>
<dbReference type="Proteomes" id="UP000182915">
    <property type="component" value="Chromosome I"/>
</dbReference>
<dbReference type="InterPro" id="IPR002347">
    <property type="entry name" value="SDR_fam"/>
</dbReference>
<dbReference type="CDD" id="cd05374">
    <property type="entry name" value="17beta-HSD-like_SDR_c"/>
    <property type="match status" value="1"/>
</dbReference>
<protein>
    <submittedName>
        <fullName evidence="4">Short-chain dehydrogenase</fullName>
    </submittedName>
</protein>
<dbReference type="Pfam" id="PF00106">
    <property type="entry name" value="adh_short"/>
    <property type="match status" value="1"/>
</dbReference>
<keyword evidence="5" id="KW-1185">Reference proteome</keyword>
<reference evidence="5" key="1">
    <citation type="submission" date="2016-10" db="EMBL/GenBank/DDBJ databases">
        <authorList>
            <person name="Varghese N."/>
            <person name="Submissions S."/>
        </authorList>
    </citation>
    <scope>NUCLEOTIDE SEQUENCE [LARGE SCALE GENOMIC DNA]</scope>
    <source>
        <strain evidence="5">DSM 45405</strain>
    </source>
</reference>
<dbReference type="PANTHER" id="PTHR43976">
    <property type="entry name" value="SHORT CHAIN DEHYDROGENASE"/>
    <property type="match status" value="1"/>
</dbReference>
<organism evidence="4 5">
    <name type="scientific">Mycolicibacterium rutilum</name>
    <name type="common">Mycobacterium rutilum</name>
    <dbReference type="NCBI Taxonomy" id="370526"/>
    <lineage>
        <taxon>Bacteria</taxon>
        <taxon>Bacillati</taxon>
        <taxon>Actinomycetota</taxon>
        <taxon>Actinomycetes</taxon>
        <taxon>Mycobacteriales</taxon>
        <taxon>Mycobacteriaceae</taxon>
        <taxon>Mycolicibacterium</taxon>
    </lineage>
</organism>
<evidence type="ECO:0000313" key="5">
    <source>
        <dbReference type="Proteomes" id="UP000182915"/>
    </source>
</evidence>
<dbReference type="PROSITE" id="PS00061">
    <property type="entry name" value="ADH_SHORT"/>
    <property type="match status" value="1"/>
</dbReference>
<evidence type="ECO:0000313" key="4">
    <source>
        <dbReference type="EMBL" id="SEH55840.1"/>
    </source>
</evidence>
<dbReference type="STRING" id="370526.SAMN04489835_1410"/>
<comment type="similarity">
    <text evidence="1 3">Belongs to the short-chain dehydrogenases/reductases (SDR) family.</text>
</comment>
<proteinExistence type="inferred from homology"/>
<dbReference type="PANTHER" id="PTHR43976:SF16">
    <property type="entry name" value="SHORT-CHAIN DEHYDROGENASE_REDUCTASE FAMILY PROTEIN"/>
    <property type="match status" value="1"/>
</dbReference>
<keyword evidence="2" id="KW-0560">Oxidoreductase</keyword>
<dbReference type="InterPro" id="IPR020904">
    <property type="entry name" value="Sc_DH/Rdtase_CS"/>
</dbReference>
<dbReference type="InterPro" id="IPR051911">
    <property type="entry name" value="SDR_oxidoreductase"/>
</dbReference>
<gene>
    <name evidence="4" type="ORF">SAMN04489835_1410</name>
</gene>
<accession>A0A1H6JAJ6</accession>
<dbReference type="EMBL" id="LT629971">
    <property type="protein sequence ID" value="SEH55840.1"/>
    <property type="molecule type" value="Genomic_DNA"/>
</dbReference>
<dbReference type="GO" id="GO:0016491">
    <property type="term" value="F:oxidoreductase activity"/>
    <property type="evidence" value="ECO:0007669"/>
    <property type="project" value="UniProtKB-KW"/>
</dbReference>
<name>A0A1H6JAJ6_MYCRU</name>
<dbReference type="SUPFAM" id="SSF51735">
    <property type="entry name" value="NAD(P)-binding Rossmann-fold domains"/>
    <property type="match status" value="1"/>
</dbReference>
<dbReference type="AlphaFoldDB" id="A0A1H6JAJ6"/>
<sequence>MSRRWFITGGTPGGFGVAFAEAALEIGDRVTLTSRRPQELAGWADQYGDRVLVVPLELTDTAQVQRAVYAAEERFGGIDVLVNNAGRGWYGSIEGMDESSIRAMFELNFFAVLSVTRAVLPGMRARGNGWIVNVSSVAGLVSAVGFGYYSATKFAIEAITDALREEVAAQGISVLTVEPGAFRTNAYAGFSNEPVSEAIPEYHDMLEQVRAAFVEMDGVQPGDPRRGARAVIAAMAQDPPPRRLVLGNSGYDAVTDTLEQTLADIRTNEMLSRSADFPT</sequence>
<dbReference type="OrthoDB" id="9792003at2"/>
<dbReference type="PRINTS" id="PR00081">
    <property type="entry name" value="GDHRDH"/>
</dbReference>
<dbReference type="RefSeq" id="WP_083406548.1">
    <property type="nucleotide sequence ID" value="NZ_LT629971.1"/>
</dbReference>